<dbReference type="InterPro" id="IPR016197">
    <property type="entry name" value="Chromo-like_dom_sf"/>
</dbReference>
<evidence type="ECO:0000256" key="8">
    <source>
        <dbReference type="PROSITE-ProRule" id="PRU01016"/>
    </source>
</evidence>
<dbReference type="InterPro" id="IPR050390">
    <property type="entry name" value="C5-Methyltransferase"/>
</dbReference>
<comment type="catalytic activity">
    <reaction evidence="7 10">
        <text>a 2'-deoxycytidine in DNA + S-adenosyl-L-methionine = a 5-methyl-2'-deoxycytidine in DNA + S-adenosyl-L-homocysteine + H(+)</text>
        <dbReference type="Rhea" id="RHEA:13681"/>
        <dbReference type="Rhea" id="RHEA-COMP:11369"/>
        <dbReference type="Rhea" id="RHEA-COMP:11370"/>
        <dbReference type="ChEBI" id="CHEBI:15378"/>
        <dbReference type="ChEBI" id="CHEBI:57856"/>
        <dbReference type="ChEBI" id="CHEBI:59789"/>
        <dbReference type="ChEBI" id="CHEBI:85452"/>
        <dbReference type="ChEBI" id="CHEBI:85454"/>
        <dbReference type="EC" id="2.1.1.37"/>
    </reaction>
</comment>
<dbReference type="InterPro" id="IPR001525">
    <property type="entry name" value="C5_MeTfrase"/>
</dbReference>
<evidence type="ECO:0000313" key="16">
    <source>
        <dbReference type="RefSeq" id="XP_021854978.2"/>
    </source>
</evidence>
<evidence type="ECO:0000259" key="13">
    <source>
        <dbReference type="PROSITE" id="PS51038"/>
    </source>
</evidence>
<keyword evidence="14" id="KW-1185">Reference proteome</keyword>
<comment type="subcellular location">
    <subcellularLocation>
        <location evidence="1">Nucleus</location>
    </subcellularLocation>
</comment>
<dbReference type="GO" id="GO:0005634">
    <property type="term" value="C:nucleus"/>
    <property type="evidence" value="ECO:0000318"/>
    <property type="project" value="GO_Central"/>
</dbReference>
<dbReference type="GeneID" id="110794324"/>
<feature type="compositionally biased region" description="Low complexity" evidence="11">
    <location>
        <begin position="218"/>
        <end position="228"/>
    </location>
</feature>
<dbReference type="GO" id="GO:0032259">
    <property type="term" value="P:methylation"/>
    <property type="evidence" value="ECO:0007669"/>
    <property type="project" value="UniProtKB-KW"/>
</dbReference>
<feature type="compositionally biased region" description="Acidic residues" evidence="11">
    <location>
        <begin position="331"/>
        <end position="346"/>
    </location>
</feature>
<dbReference type="Proteomes" id="UP000813463">
    <property type="component" value="Chromosome 5"/>
</dbReference>
<organism evidence="14 16">
    <name type="scientific">Spinacia oleracea</name>
    <name type="common">Spinach</name>
    <dbReference type="NCBI Taxonomy" id="3562"/>
    <lineage>
        <taxon>Eukaryota</taxon>
        <taxon>Viridiplantae</taxon>
        <taxon>Streptophyta</taxon>
        <taxon>Embryophyta</taxon>
        <taxon>Tracheophyta</taxon>
        <taxon>Spermatophyta</taxon>
        <taxon>Magnoliopsida</taxon>
        <taxon>eudicotyledons</taxon>
        <taxon>Gunneridae</taxon>
        <taxon>Pentapetalae</taxon>
        <taxon>Caryophyllales</taxon>
        <taxon>Chenopodiaceae</taxon>
        <taxon>Chenopodioideae</taxon>
        <taxon>Anserineae</taxon>
        <taxon>Spinacia</taxon>
    </lineage>
</organism>
<evidence type="ECO:0000256" key="1">
    <source>
        <dbReference type="ARBA" id="ARBA00004123"/>
    </source>
</evidence>
<dbReference type="Pfam" id="PF00145">
    <property type="entry name" value="DNA_methylase"/>
    <property type="match status" value="1"/>
</dbReference>
<dbReference type="GO" id="GO:0003682">
    <property type="term" value="F:chromatin binding"/>
    <property type="evidence" value="ECO:0007669"/>
    <property type="project" value="InterPro"/>
</dbReference>
<dbReference type="NCBIfam" id="TIGR00675">
    <property type="entry name" value="dcm"/>
    <property type="match status" value="1"/>
</dbReference>
<dbReference type="Pfam" id="PF01426">
    <property type="entry name" value="BAH"/>
    <property type="match status" value="1"/>
</dbReference>
<dbReference type="PROSITE" id="PS51038">
    <property type="entry name" value="BAH"/>
    <property type="match status" value="1"/>
</dbReference>
<evidence type="ECO:0000256" key="2">
    <source>
        <dbReference type="ARBA" id="ARBA00022603"/>
    </source>
</evidence>
<dbReference type="InterPro" id="IPR018117">
    <property type="entry name" value="C5_DNA_meth_AS"/>
</dbReference>
<evidence type="ECO:0000313" key="15">
    <source>
        <dbReference type="RefSeq" id="XP_021854976.2"/>
    </source>
</evidence>
<dbReference type="GO" id="GO:0003677">
    <property type="term" value="F:DNA binding"/>
    <property type="evidence" value="ECO:0000318"/>
    <property type="project" value="GO_Central"/>
</dbReference>
<dbReference type="InterPro" id="IPR043151">
    <property type="entry name" value="BAH_sf"/>
</dbReference>
<dbReference type="PANTHER" id="PTHR10629:SF42">
    <property type="entry name" value="DNA (CYTOSINE-5)-METHYLTRANSFERASE CMT1-RELATED"/>
    <property type="match status" value="1"/>
</dbReference>
<dbReference type="CDD" id="cd18635">
    <property type="entry name" value="CD_CMT3_like"/>
    <property type="match status" value="1"/>
</dbReference>
<accession>A0A9R0K247</accession>
<comment type="similarity">
    <text evidence="8 9">Belongs to the class I-like SAM-binding methyltransferase superfamily. C5-methyltransferase family.</text>
</comment>
<dbReference type="SMART" id="SM00439">
    <property type="entry name" value="BAH"/>
    <property type="match status" value="1"/>
</dbReference>
<dbReference type="RefSeq" id="XP_021854976.2">
    <property type="nucleotide sequence ID" value="XM_021999284.2"/>
</dbReference>
<feature type="region of interest" description="Disordered" evidence="11">
    <location>
        <begin position="323"/>
        <end position="346"/>
    </location>
</feature>
<dbReference type="SUPFAM" id="SSF54160">
    <property type="entry name" value="Chromo domain-like"/>
    <property type="match status" value="1"/>
</dbReference>
<dbReference type="InterPro" id="IPR000953">
    <property type="entry name" value="Chromo/chromo_shadow_dom"/>
</dbReference>
<dbReference type="PROSITE" id="PS00094">
    <property type="entry name" value="C5_MTASE_1"/>
    <property type="match status" value="1"/>
</dbReference>
<evidence type="ECO:0000256" key="5">
    <source>
        <dbReference type="ARBA" id="ARBA00023125"/>
    </source>
</evidence>
<gene>
    <name evidence="15 16" type="primary">LOC110794324</name>
</gene>
<name>A0A9R0K247_SPIOL</name>
<dbReference type="SMART" id="SM00298">
    <property type="entry name" value="CHROMO"/>
    <property type="match status" value="1"/>
</dbReference>
<dbReference type="PRINTS" id="PR00105">
    <property type="entry name" value="C5METTRFRASE"/>
</dbReference>
<feature type="domain" description="Chromo" evidence="12">
    <location>
        <begin position="349"/>
        <end position="405"/>
    </location>
</feature>
<feature type="active site" evidence="8">
    <location>
        <position position="427"/>
    </location>
</feature>
<keyword evidence="2 8" id="KW-0489">Methyltransferase</keyword>
<evidence type="ECO:0000256" key="6">
    <source>
        <dbReference type="ARBA" id="ARBA00023242"/>
    </source>
</evidence>
<feature type="domain" description="BAH" evidence="13">
    <location>
        <begin position="94"/>
        <end position="208"/>
    </location>
</feature>
<sequence length="806" mass="91258">MADTMAEENVSMKRSFAECPVPCPKKKRVVSKDDIDECRFTGNPVPVQQAKEQWPHRYLCKAKEANAASFKIEWNCEEILQASNHYTQALVDGIIIKLHDDVYIQGDEGKPNYIAKIVEFFEGIDKKQYLTAQWFYRADDSVIKDHANFIDKKQVFFSDVKDDNELGCIVEKVKIDINPSDVGADKPNEYLYCKMRYRLPYLTFENMVQDEQNEGTGSDTSSTISSDHSSNEAVDDDSSTAKKEFSLLDLYSGCGAMSTGLCLGATLSGIKLVNRWAVDLNEYACESIRNNHPETKVRNEMAGDFLALLMEWEKLCNEYVLSPAPPSEVTNSEEEEEEDDDSPLEPGEFEVENILDICFGDPNYMKKRGLYFKVSWKGYTSEYDTWEPIDGLSGSEERIKEFVSRGYNEKLLPLPGDADFICGGPPCQGISGFNRFRNTVNPLNDEKNQQLVVYMDIINFLKPKYVLMENVVDLLRFAGGFLGRYAVGRLIGMNYQTRMGIMAAGSYGLPQYRMRVFLWGAHTSQKLPQFPLPTHEVIARGGVPVEFSDIHVSHGKNSSVKLERALLLKDAISDLPSVTNGEDREEMDYEGDSQSEFQQYIRLPRAQMVSFNDTHVVSSFPTNNILYDHNPLRLNDDDFERVCRIPKEKGANFRNLPGVLVDAKNKVYLDPSMERVLISSGKPLVPDYAITFVRGTSSKPFGRLWWDETVATVVTRAEPHNQIVLHPQQDRVLTIRENARLQGFLDCYKLYGPVKERYIQVGNAVAVPVATALGYAFGMASQRLGDEQPLMTLPFKFPHCLALNQH</sequence>
<evidence type="ECO:0000256" key="10">
    <source>
        <dbReference type="RuleBase" id="RU000417"/>
    </source>
</evidence>
<dbReference type="GO" id="GO:0044027">
    <property type="term" value="P:negative regulation of gene expression via chromosomal CpG island methylation"/>
    <property type="evidence" value="ECO:0000318"/>
    <property type="project" value="GO_Central"/>
</dbReference>
<dbReference type="Gene3D" id="2.30.30.490">
    <property type="match status" value="1"/>
</dbReference>
<feature type="region of interest" description="Disordered" evidence="11">
    <location>
        <begin position="212"/>
        <end position="237"/>
    </location>
</feature>
<keyword evidence="5" id="KW-0238">DNA-binding</keyword>
<evidence type="ECO:0000313" key="14">
    <source>
        <dbReference type="Proteomes" id="UP000813463"/>
    </source>
</evidence>
<dbReference type="PANTHER" id="PTHR10629">
    <property type="entry name" value="CYTOSINE-SPECIFIC METHYLTRANSFERASE"/>
    <property type="match status" value="1"/>
</dbReference>
<dbReference type="PROSITE" id="PS51679">
    <property type="entry name" value="SAM_MT_C5"/>
    <property type="match status" value="1"/>
</dbReference>
<evidence type="ECO:0000256" key="11">
    <source>
        <dbReference type="SAM" id="MobiDB-lite"/>
    </source>
</evidence>
<dbReference type="GO" id="GO:0003886">
    <property type="term" value="F:DNA (cytosine-5-)-methyltransferase activity"/>
    <property type="evidence" value="ECO:0000318"/>
    <property type="project" value="GO_Central"/>
</dbReference>
<dbReference type="RefSeq" id="XP_021854978.2">
    <property type="nucleotide sequence ID" value="XM_021999286.2"/>
</dbReference>
<dbReference type="Gene3D" id="3.90.120.10">
    <property type="entry name" value="DNA Methylase, subunit A, domain 2"/>
    <property type="match status" value="1"/>
</dbReference>
<evidence type="ECO:0000256" key="9">
    <source>
        <dbReference type="RuleBase" id="RU000416"/>
    </source>
</evidence>
<dbReference type="KEGG" id="soe:110794324"/>
<dbReference type="Gene3D" id="3.40.50.150">
    <property type="entry name" value="Vaccinia Virus protein VP39"/>
    <property type="match status" value="1"/>
</dbReference>
<evidence type="ECO:0000256" key="3">
    <source>
        <dbReference type="ARBA" id="ARBA00022679"/>
    </source>
</evidence>
<keyword evidence="6" id="KW-0539">Nucleus</keyword>
<evidence type="ECO:0000256" key="4">
    <source>
        <dbReference type="ARBA" id="ARBA00022691"/>
    </source>
</evidence>
<evidence type="ECO:0000259" key="12">
    <source>
        <dbReference type="PROSITE" id="PS50013"/>
    </source>
</evidence>
<dbReference type="InterPro" id="IPR029063">
    <property type="entry name" value="SAM-dependent_MTases_sf"/>
</dbReference>
<evidence type="ECO:0000256" key="7">
    <source>
        <dbReference type="ARBA" id="ARBA00047422"/>
    </source>
</evidence>
<keyword evidence="4 8" id="KW-0949">S-adenosyl-L-methionine</keyword>
<dbReference type="InterPro" id="IPR001025">
    <property type="entry name" value="BAH_dom"/>
</dbReference>
<proteinExistence type="inferred from homology"/>
<dbReference type="Pfam" id="PF00385">
    <property type="entry name" value="Chromo"/>
    <property type="match status" value="1"/>
</dbReference>
<dbReference type="AlphaFoldDB" id="A0A9R0K247"/>
<protein>
    <recommendedName>
        <fullName evidence="10">Cytosine-specific methyltransferase</fullName>
        <ecNumber evidence="10">2.1.1.37</ecNumber>
    </recommendedName>
</protein>
<dbReference type="EC" id="2.1.1.37" evidence="10"/>
<dbReference type="PROSITE" id="PS50013">
    <property type="entry name" value="CHROMO_2"/>
    <property type="match status" value="1"/>
</dbReference>
<keyword evidence="3 8" id="KW-0808">Transferase</keyword>
<dbReference type="InterPro" id="IPR023780">
    <property type="entry name" value="Chromo_domain"/>
</dbReference>
<dbReference type="SUPFAM" id="SSF53335">
    <property type="entry name" value="S-adenosyl-L-methionine-dependent methyltransferases"/>
    <property type="match status" value="1"/>
</dbReference>
<reference evidence="15 16" key="2">
    <citation type="submission" date="2025-05" db="UniProtKB">
        <authorList>
            <consortium name="RefSeq"/>
        </authorList>
    </citation>
    <scope>IDENTIFICATION</scope>
    <source>
        <tissue evidence="15 16">Leaf</tissue>
    </source>
</reference>
<reference evidence="14" key="1">
    <citation type="journal article" date="2021" name="Nat. Commun.">
        <title>Genomic analyses provide insights into spinach domestication and the genetic basis of agronomic traits.</title>
        <authorList>
            <person name="Cai X."/>
            <person name="Sun X."/>
            <person name="Xu C."/>
            <person name="Sun H."/>
            <person name="Wang X."/>
            <person name="Ge C."/>
            <person name="Zhang Z."/>
            <person name="Wang Q."/>
            <person name="Fei Z."/>
            <person name="Jiao C."/>
            <person name="Wang Q."/>
        </authorList>
    </citation>
    <scope>NUCLEOTIDE SEQUENCE [LARGE SCALE GENOMIC DNA]</scope>
    <source>
        <strain evidence="14">cv. Varoflay</strain>
    </source>
</reference>